<organism evidence="1 2">
    <name type="scientific">Actinoplanes sichuanensis</name>
    <dbReference type="NCBI Taxonomy" id="512349"/>
    <lineage>
        <taxon>Bacteria</taxon>
        <taxon>Bacillati</taxon>
        <taxon>Actinomycetota</taxon>
        <taxon>Actinomycetes</taxon>
        <taxon>Micromonosporales</taxon>
        <taxon>Micromonosporaceae</taxon>
        <taxon>Actinoplanes</taxon>
    </lineage>
</organism>
<accession>A0ABW4A2U3</accession>
<protein>
    <submittedName>
        <fullName evidence="1">Uncharacterized protein</fullName>
    </submittedName>
</protein>
<gene>
    <name evidence="1" type="ORF">ACFQ5G_03650</name>
</gene>
<evidence type="ECO:0000313" key="1">
    <source>
        <dbReference type="EMBL" id="MFD1364437.1"/>
    </source>
</evidence>
<dbReference type="EMBL" id="JBHTMK010000005">
    <property type="protein sequence ID" value="MFD1364437.1"/>
    <property type="molecule type" value="Genomic_DNA"/>
</dbReference>
<dbReference type="RefSeq" id="WP_378078221.1">
    <property type="nucleotide sequence ID" value="NZ_JBHTMK010000005.1"/>
</dbReference>
<comment type="caution">
    <text evidence="1">The sequence shown here is derived from an EMBL/GenBank/DDBJ whole genome shotgun (WGS) entry which is preliminary data.</text>
</comment>
<evidence type="ECO:0000313" key="2">
    <source>
        <dbReference type="Proteomes" id="UP001597183"/>
    </source>
</evidence>
<proteinExistence type="predicted"/>
<dbReference type="Proteomes" id="UP001597183">
    <property type="component" value="Unassembled WGS sequence"/>
</dbReference>
<keyword evidence="2" id="KW-1185">Reference proteome</keyword>
<sequence>MRQDRKSLDTAAFTASTVRFIDGGLTLARTPAAVNSPARGPARGLSLTVTL</sequence>
<reference evidence="2" key="1">
    <citation type="journal article" date="2019" name="Int. J. Syst. Evol. Microbiol.">
        <title>The Global Catalogue of Microorganisms (GCM) 10K type strain sequencing project: providing services to taxonomists for standard genome sequencing and annotation.</title>
        <authorList>
            <consortium name="The Broad Institute Genomics Platform"/>
            <consortium name="The Broad Institute Genome Sequencing Center for Infectious Disease"/>
            <person name="Wu L."/>
            <person name="Ma J."/>
        </authorList>
    </citation>
    <scope>NUCLEOTIDE SEQUENCE [LARGE SCALE GENOMIC DNA]</scope>
    <source>
        <strain evidence="2">CCM 7526</strain>
    </source>
</reference>
<name>A0ABW4A2U3_9ACTN</name>